<dbReference type="GO" id="GO:0016020">
    <property type="term" value="C:membrane"/>
    <property type="evidence" value="ECO:0007669"/>
    <property type="project" value="TreeGrafter"/>
</dbReference>
<keyword evidence="4" id="KW-0442">Lipid degradation</keyword>
<dbReference type="AlphaFoldDB" id="A0A3B5MIK9"/>
<dbReference type="GO" id="GO:0006689">
    <property type="term" value="P:ganglioside catabolic process"/>
    <property type="evidence" value="ECO:0007669"/>
    <property type="project" value="TreeGrafter"/>
</dbReference>
<dbReference type="EC" id="3.2.1.18" evidence="3"/>
<keyword evidence="10" id="KW-1185">Reference proteome</keyword>
<reference evidence="9" key="2">
    <citation type="submission" date="2025-09" db="UniProtKB">
        <authorList>
            <consortium name="Ensembl"/>
        </authorList>
    </citation>
    <scope>IDENTIFICATION</scope>
</reference>
<evidence type="ECO:0000256" key="6">
    <source>
        <dbReference type="ARBA" id="ARBA00023295"/>
    </source>
</evidence>
<evidence type="ECO:0000256" key="4">
    <source>
        <dbReference type="ARBA" id="ARBA00022963"/>
    </source>
</evidence>
<evidence type="ECO:0000259" key="8">
    <source>
        <dbReference type="Pfam" id="PF13088"/>
    </source>
</evidence>
<feature type="region of interest" description="Disordered" evidence="7">
    <location>
        <begin position="222"/>
        <end position="294"/>
    </location>
</feature>
<sequence length="405" mass="45734">MGKTSSKSDEQTIEKQIVFKSKRGKVYKIPAIYYNENDKRLFAFAEKTQPKTLNKYATLSSKSYVIDLFQWSRPTEVVRKCSSGYRPMNPCVVYENHTQTLFLFFIYVIETELWQIEHHQNKARLCYITKKKNEEKWSEFTELTDLVPVFNNWSTFAIGPGHGIQTKTGRMIVPAYAYTKDKEPSPHAFCFYSDDYGSTWKCEEMLSETSMECQMTEILDSSSKDTHCQGRTEASASRRQPHHAAQSRTGQVYPSYQQDGQFRHRHQAQSTPISSYSGVQSQHGGFGTDGTRRTNPRTITAEVFHPGCSGGSCPTTVSHRGTDDDKGECKGIGCKLPHRASQKQQQQQQCVGSGCRTHAGDDGRRDSSPVQATDRAAQFLGELPDFGLDRGAWIQLACDMMPGEC</sequence>
<dbReference type="Gene3D" id="2.120.10.10">
    <property type="match status" value="1"/>
</dbReference>
<dbReference type="InterPro" id="IPR036278">
    <property type="entry name" value="Sialidase_sf"/>
</dbReference>
<dbReference type="GeneTree" id="ENSGT00950000182944"/>
<evidence type="ECO:0000256" key="5">
    <source>
        <dbReference type="ARBA" id="ARBA00023277"/>
    </source>
</evidence>
<comment type="similarity">
    <text evidence="2">Belongs to the glycosyl hydrolase 33 family.</text>
</comment>
<feature type="compositionally biased region" description="Polar residues" evidence="7">
    <location>
        <begin position="246"/>
        <end position="260"/>
    </location>
</feature>
<dbReference type="Proteomes" id="UP000261380">
    <property type="component" value="Unplaced"/>
</dbReference>
<accession>A0A3B5MIK9</accession>
<dbReference type="PANTHER" id="PTHR10628">
    <property type="entry name" value="SIALIDASE"/>
    <property type="match status" value="1"/>
</dbReference>
<dbReference type="SUPFAM" id="SSF50939">
    <property type="entry name" value="Sialidases"/>
    <property type="match status" value="1"/>
</dbReference>
<dbReference type="InterPro" id="IPR011040">
    <property type="entry name" value="Sialidase"/>
</dbReference>
<organism evidence="9 10">
    <name type="scientific">Xiphophorus couchianus</name>
    <name type="common">Monterrey platyfish</name>
    <dbReference type="NCBI Taxonomy" id="32473"/>
    <lineage>
        <taxon>Eukaryota</taxon>
        <taxon>Metazoa</taxon>
        <taxon>Chordata</taxon>
        <taxon>Craniata</taxon>
        <taxon>Vertebrata</taxon>
        <taxon>Euteleostomi</taxon>
        <taxon>Actinopterygii</taxon>
        <taxon>Neopterygii</taxon>
        <taxon>Teleostei</taxon>
        <taxon>Neoteleostei</taxon>
        <taxon>Acanthomorphata</taxon>
        <taxon>Ovalentaria</taxon>
        <taxon>Atherinomorphae</taxon>
        <taxon>Cyprinodontiformes</taxon>
        <taxon>Poeciliidae</taxon>
        <taxon>Poeciliinae</taxon>
        <taxon>Xiphophorus</taxon>
    </lineage>
</organism>
<keyword evidence="4" id="KW-0443">Lipid metabolism</keyword>
<comment type="catalytic activity">
    <reaction evidence="1">
        <text>Hydrolysis of alpha-(2-&gt;3)-, alpha-(2-&gt;6)-, alpha-(2-&gt;8)- glycosidic linkages of terminal sialic acid residues in oligosaccharides, glycoproteins, glycolipids, colominic acid and synthetic substrates.</text>
        <dbReference type="EC" id="3.2.1.18"/>
    </reaction>
</comment>
<evidence type="ECO:0000256" key="2">
    <source>
        <dbReference type="ARBA" id="ARBA00009348"/>
    </source>
</evidence>
<dbReference type="CDD" id="cd15482">
    <property type="entry name" value="Sialidase_non-viral"/>
    <property type="match status" value="1"/>
</dbReference>
<name>A0A3B5MIK9_9TELE</name>
<keyword evidence="5" id="KW-0119">Carbohydrate metabolism</keyword>
<evidence type="ECO:0000256" key="7">
    <source>
        <dbReference type="SAM" id="MobiDB-lite"/>
    </source>
</evidence>
<evidence type="ECO:0000256" key="3">
    <source>
        <dbReference type="ARBA" id="ARBA00012733"/>
    </source>
</evidence>
<feature type="compositionally biased region" description="Polar residues" evidence="7">
    <location>
        <begin position="268"/>
        <end position="283"/>
    </location>
</feature>
<dbReference type="STRING" id="32473.ENSXCOP00000020951"/>
<dbReference type="GO" id="GO:0004308">
    <property type="term" value="F:exo-alpha-sialidase activity"/>
    <property type="evidence" value="ECO:0007669"/>
    <property type="project" value="UniProtKB-EC"/>
</dbReference>
<evidence type="ECO:0000313" key="9">
    <source>
        <dbReference type="Ensembl" id="ENSXCOP00000020951.1"/>
    </source>
</evidence>
<dbReference type="Pfam" id="PF13088">
    <property type="entry name" value="BNR_2"/>
    <property type="match status" value="1"/>
</dbReference>
<evidence type="ECO:0000256" key="1">
    <source>
        <dbReference type="ARBA" id="ARBA00000427"/>
    </source>
</evidence>
<feature type="domain" description="Sialidase" evidence="8">
    <location>
        <begin position="70"/>
        <end position="235"/>
    </location>
</feature>
<dbReference type="GO" id="GO:0009313">
    <property type="term" value="P:oligosaccharide catabolic process"/>
    <property type="evidence" value="ECO:0007669"/>
    <property type="project" value="TreeGrafter"/>
</dbReference>
<evidence type="ECO:0000313" key="10">
    <source>
        <dbReference type="Proteomes" id="UP000261380"/>
    </source>
</evidence>
<dbReference type="GO" id="GO:0005737">
    <property type="term" value="C:cytoplasm"/>
    <property type="evidence" value="ECO:0007669"/>
    <property type="project" value="TreeGrafter"/>
</dbReference>
<protein>
    <recommendedName>
        <fullName evidence="3">exo-alpha-sialidase</fullName>
        <ecNumber evidence="3">3.2.1.18</ecNumber>
    </recommendedName>
</protein>
<keyword evidence="6" id="KW-0326">Glycosidase</keyword>
<dbReference type="Ensembl" id="ENSXCOT00000021209.1">
    <property type="protein sequence ID" value="ENSXCOP00000020951.1"/>
    <property type="gene ID" value="ENSXCOG00000015684.1"/>
</dbReference>
<reference evidence="9" key="1">
    <citation type="submission" date="2025-08" db="UniProtKB">
        <authorList>
            <consortium name="Ensembl"/>
        </authorList>
    </citation>
    <scope>IDENTIFICATION</scope>
</reference>
<keyword evidence="6" id="KW-0378">Hydrolase</keyword>
<dbReference type="PANTHER" id="PTHR10628:SF23">
    <property type="entry name" value="SIALIDASE-3"/>
    <property type="match status" value="1"/>
</dbReference>
<dbReference type="InterPro" id="IPR026856">
    <property type="entry name" value="Sialidase_fam"/>
</dbReference>
<proteinExistence type="inferred from homology"/>